<keyword evidence="9" id="KW-1185">Reference proteome</keyword>
<gene>
    <name evidence="8" type="ORF">H6G18_15825</name>
</gene>
<keyword evidence="5" id="KW-0560">Oxidoreductase</keyword>
<dbReference type="Gene3D" id="3.40.30.10">
    <property type="entry name" value="Glutaredoxin"/>
    <property type="match status" value="1"/>
</dbReference>
<comment type="cofactor">
    <cofactor evidence="1">
        <name>L-ascorbate</name>
        <dbReference type="ChEBI" id="CHEBI:38290"/>
    </cofactor>
</comment>
<evidence type="ECO:0000256" key="1">
    <source>
        <dbReference type="ARBA" id="ARBA00001961"/>
    </source>
</evidence>
<dbReference type="PROSITE" id="PS51471">
    <property type="entry name" value="FE2OG_OXY"/>
    <property type="match status" value="1"/>
</dbReference>
<evidence type="ECO:0000313" key="8">
    <source>
        <dbReference type="EMBL" id="MBD2345608.1"/>
    </source>
</evidence>
<dbReference type="RefSeq" id="WP_190408036.1">
    <property type="nucleotide sequence ID" value="NZ_JACJRF010000027.1"/>
</dbReference>
<accession>A0ABR8CRV9</accession>
<dbReference type="InterPro" id="IPR044862">
    <property type="entry name" value="Pro_4_hyd_alph_FE2OG_OXY"/>
</dbReference>
<evidence type="ECO:0000259" key="7">
    <source>
        <dbReference type="PROSITE" id="PS51471"/>
    </source>
</evidence>
<dbReference type="InterPro" id="IPR006620">
    <property type="entry name" value="Pro_4_hyd_alph"/>
</dbReference>
<dbReference type="SMART" id="SM00702">
    <property type="entry name" value="P4Hc"/>
    <property type="match status" value="1"/>
</dbReference>
<comment type="caution">
    <text evidence="8">The sequence shown here is derived from an EMBL/GenBank/DDBJ whole genome shotgun (WGS) entry which is preliminary data.</text>
</comment>
<reference evidence="8 9" key="1">
    <citation type="journal article" date="2020" name="ISME J.">
        <title>Comparative genomics reveals insights into cyanobacterial evolution and habitat adaptation.</title>
        <authorList>
            <person name="Chen M.Y."/>
            <person name="Teng W.K."/>
            <person name="Zhao L."/>
            <person name="Hu C.X."/>
            <person name="Zhou Y.K."/>
            <person name="Han B.P."/>
            <person name="Song L.R."/>
            <person name="Shu W.S."/>
        </authorList>
    </citation>
    <scope>NUCLEOTIDE SEQUENCE [LARGE SCALE GENOMIC DNA]</scope>
    <source>
        <strain evidence="8 9">FACHB-260</strain>
    </source>
</reference>
<keyword evidence="4" id="KW-0223">Dioxygenase</keyword>
<evidence type="ECO:0000313" key="9">
    <source>
        <dbReference type="Proteomes" id="UP000607281"/>
    </source>
</evidence>
<keyword evidence="3" id="KW-0847">Vitamin C</keyword>
<organism evidence="8 9">
    <name type="scientific">Anabaena subtropica FACHB-260</name>
    <dbReference type="NCBI Taxonomy" id="2692884"/>
    <lineage>
        <taxon>Bacteria</taxon>
        <taxon>Bacillati</taxon>
        <taxon>Cyanobacteriota</taxon>
        <taxon>Cyanophyceae</taxon>
        <taxon>Nostocales</taxon>
        <taxon>Nostocaceae</taxon>
        <taxon>Anabaena</taxon>
    </lineage>
</organism>
<dbReference type="InterPro" id="IPR000866">
    <property type="entry name" value="AhpC/TSA"/>
</dbReference>
<dbReference type="EMBL" id="JACJRF010000027">
    <property type="protein sequence ID" value="MBD2345608.1"/>
    <property type="molecule type" value="Genomic_DNA"/>
</dbReference>
<keyword evidence="2" id="KW-0479">Metal-binding</keyword>
<evidence type="ECO:0000256" key="5">
    <source>
        <dbReference type="ARBA" id="ARBA00023002"/>
    </source>
</evidence>
<keyword evidence="6" id="KW-0408">Iron</keyword>
<dbReference type="Proteomes" id="UP000607281">
    <property type="component" value="Unassembled WGS sequence"/>
</dbReference>
<dbReference type="InterPro" id="IPR036249">
    <property type="entry name" value="Thioredoxin-like_sf"/>
</dbReference>
<protein>
    <submittedName>
        <fullName evidence="8">Redoxin domain-containing protein</fullName>
    </submittedName>
</protein>
<dbReference type="SUPFAM" id="SSF51197">
    <property type="entry name" value="Clavaminate synthase-like"/>
    <property type="match status" value="1"/>
</dbReference>
<dbReference type="Gene3D" id="2.60.120.620">
    <property type="entry name" value="q2cbj1_9rhob like domain"/>
    <property type="match status" value="1"/>
</dbReference>
<sequence>MFLPEGVPAPWFQAVCTSNPTYHFNSIAGRYVLLCFFGSANNPVSQMILQDFMQHRDIFDDDKCCFFGVSIDPDDQQLARVQPQLPGIRFFWDFDQNISQKFGVLEPSGTYLQCTYLLDERLRVLEVFPFNSQPETHVAQLISILSRLPALPVGNAVIQAPILVVPRIFEPELCQALIAYYNQHGGEKSGFMRQVEELTVAVSDDSFKRRRDQEILDEKLKNAAMYRIHDRLVPEIKKAFQFDATRIERHIISCYDSTTGGFFRPHRDNTTKGTAHRKFAVSLNLNTGEYEGGLLRFPEFGQLTYNAPAGGAVVFSCSLLHEATAVTQGRRYAYLPFLYDDAAAKIRQMNQQFLASE</sequence>
<dbReference type="Pfam" id="PF00578">
    <property type="entry name" value="AhpC-TSA"/>
    <property type="match status" value="1"/>
</dbReference>
<evidence type="ECO:0000256" key="2">
    <source>
        <dbReference type="ARBA" id="ARBA00022723"/>
    </source>
</evidence>
<evidence type="ECO:0000256" key="3">
    <source>
        <dbReference type="ARBA" id="ARBA00022896"/>
    </source>
</evidence>
<evidence type="ECO:0000256" key="4">
    <source>
        <dbReference type="ARBA" id="ARBA00022964"/>
    </source>
</evidence>
<name>A0ABR8CRV9_9NOST</name>
<dbReference type="SUPFAM" id="SSF52833">
    <property type="entry name" value="Thioredoxin-like"/>
    <property type="match status" value="1"/>
</dbReference>
<dbReference type="Pfam" id="PF13640">
    <property type="entry name" value="2OG-FeII_Oxy_3"/>
    <property type="match status" value="1"/>
</dbReference>
<dbReference type="InterPro" id="IPR005123">
    <property type="entry name" value="Oxoglu/Fe-dep_dioxygenase_dom"/>
</dbReference>
<evidence type="ECO:0000256" key="6">
    <source>
        <dbReference type="ARBA" id="ARBA00023004"/>
    </source>
</evidence>
<feature type="domain" description="Fe2OG dioxygenase" evidence="7">
    <location>
        <begin position="246"/>
        <end position="341"/>
    </location>
</feature>
<proteinExistence type="predicted"/>